<feature type="signal peptide" evidence="1">
    <location>
        <begin position="1"/>
        <end position="22"/>
    </location>
</feature>
<organism evidence="2 3">
    <name type="scientific">Leptothrix discophora</name>
    <dbReference type="NCBI Taxonomy" id="89"/>
    <lineage>
        <taxon>Bacteria</taxon>
        <taxon>Pseudomonadati</taxon>
        <taxon>Pseudomonadota</taxon>
        <taxon>Betaproteobacteria</taxon>
        <taxon>Burkholderiales</taxon>
        <taxon>Sphaerotilaceae</taxon>
        <taxon>Leptothrix</taxon>
    </lineage>
</organism>
<gene>
    <name evidence="2" type="ORF">Q8X39_14575</name>
</gene>
<reference evidence="2 3" key="1">
    <citation type="submission" date="2023-08" db="EMBL/GenBank/DDBJ databases">
        <authorList>
            <person name="Roldan D.M."/>
            <person name="Menes R.J."/>
        </authorList>
    </citation>
    <scope>NUCLEOTIDE SEQUENCE [LARGE SCALE GENOMIC DNA]</scope>
    <source>
        <strain evidence="2 3">CCM 2812</strain>
    </source>
</reference>
<sequence>MKKYLSLLIAALMATASVTAFAGSHGGAPKDCKKDDARAECKKMEEKK</sequence>
<keyword evidence="3" id="KW-1185">Reference proteome</keyword>
<keyword evidence="1" id="KW-0732">Signal</keyword>
<evidence type="ECO:0000313" key="2">
    <source>
        <dbReference type="EMBL" id="MDP4301864.1"/>
    </source>
</evidence>
<name>A0ABT9G5Y0_LEPDI</name>
<accession>A0ABT9G5Y0</accession>
<dbReference type="EMBL" id="JAUZEE010000007">
    <property type="protein sequence ID" value="MDP4301864.1"/>
    <property type="molecule type" value="Genomic_DNA"/>
</dbReference>
<evidence type="ECO:0000256" key="1">
    <source>
        <dbReference type="SAM" id="SignalP"/>
    </source>
</evidence>
<evidence type="ECO:0000313" key="3">
    <source>
        <dbReference type="Proteomes" id="UP001235760"/>
    </source>
</evidence>
<dbReference type="RefSeq" id="WP_305750406.1">
    <property type="nucleotide sequence ID" value="NZ_JAUZEE010000007.1"/>
</dbReference>
<proteinExistence type="predicted"/>
<protein>
    <submittedName>
        <fullName evidence="2">Uncharacterized protein</fullName>
    </submittedName>
</protein>
<feature type="chain" id="PRO_5046234573" evidence="1">
    <location>
        <begin position="23"/>
        <end position="48"/>
    </location>
</feature>
<dbReference type="Proteomes" id="UP001235760">
    <property type="component" value="Unassembled WGS sequence"/>
</dbReference>
<comment type="caution">
    <text evidence="2">The sequence shown here is derived from an EMBL/GenBank/DDBJ whole genome shotgun (WGS) entry which is preliminary data.</text>
</comment>